<keyword evidence="1" id="KW-0175">Coiled coil</keyword>
<organism evidence="2 3">
    <name type="scientific">Halalkalibacillus sediminis</name>
    <dbReference type="NCBI Taxonomy" id="2018042"/>
    <lineage>
        <taxon>Bacteria</taxon>
        <taxon>Bacillati</taxon>
        <taxon>Bacillota</taxon>
        <taxon>Bacilli</taxon>
        <taxon>Bacillales</taxon>
        <taxon>Bacillaceae</taxon>
        <taxon>Halalkalibacillus</taxon>
    </lineage>
</organism>
<accession>A0A2I0QVD7</accession>
<dbReference type="AlphaFoldDB" id="A0A2I0QVD7"/>
<reference evidence="2 3" key="1">
    <citation type="submission" date="2017-06" db="EMBL/GenBank/DDBJ databases">
        <title>the draft geome sequence of Illustriluteabacillus marina B3227.</title>
        <authorList>
            <person name="He R.-H."/>
            <person name="Du Z.-J."/>
        </authorList>
    </citation>
    <scope>NUCLEOTIDE SEQUENCE [LARGE SCALE GENOMIC DNA]</scope>
    <source>
        <strain evidence="2 3">B3227</strain>
    </source>
</reference>
<feature type="coiled-coil region" evidence="1">
    <location>
        <begin position="10"/>
        <end position="37"/>
    </location>
</feature>
<evidence type="ECO:0000313" key="2">
    <source>
        <dbReference type="EMBL" id="PKR78311.1"/>
    </source>
</evidence>
<evidence type="ECO:0000313" key="3">
    <source>
        <dbReference type="Proteomes" id="UP000243524"/>
    </source>
</evidence>
<keyword evidence="3" id="KW-1185">Reference proteome</keyword>
<dbReference type="OrthoDB" id="2991331at2"/>
<dbReference type="RefSeq" id="WP_101330055.1">
    <property type="nucleotide sequence ID" value="NZ_PJNH01000001.1"/>
</dbReference>
<name>A0A2I0QVD7_9BACI</name>
<dbReference type="InterPro" id="IPR019673">
    <property type="entry name" value="Spore_germination_GerPC"/>
</dbReference>
<protein>
    <submittedName>
        <fullName evidence="2">Uncharacterized protein</fullName>
    </submittedName>
</protein>
<comment type="caution">
    <text evidence="2">The sequence shown here is derived from an EMBL/GenBank/DDBJ whole genome shotgun (WGS) entry which is preliminary data.</text>
</comment>
<gene>
    <name evidence="2" type="ORF">CEY16_00705</name>
</gene>
<dbReference type="EMBL" id="PJNH01000001">
    <property type="protein sequence ID" value="PKR78311.1"/>
    <property type="molecule type" value="Genomic_DNA"/>
</dbReference>
<proteinExistence type="predicted"/>
<dbReference type="Pfam" id="PF10737">
    <property type="entry name" value="GerPC"/>
    <property type="match status" value="1"/>
</dbReference>
<evidence type="ECO:0000256" key="1">
    <source>
        <dbReference type="SAM" id="Coils"/>
    </source>
</evidence>
<dbReference type="Proteomes" id="UP000243524">
    <property type="component" value="Unassembled WGS sequence"/>
</dbReference>
<sequence>MYHHSIWQLLVDLNNKIDQQANVINEMRETISELKNSIDDQPPSKPSIEKIEYQFEQLKIETLEGTLNIGLTPQETLPFEQLEIPSEGSNQNSLTAIESSILHQLQPFITKQLPGQITQMARELDFNLSDEWKNTIFQDVQQQLPKKVKAHVGQLATDGSLKIEPERIPLLTKHIQKEILQGVSRYLEKIKENETYDGY</sequence>